<evidence type="ECO:0008006" key="4">
    <source>
        <dbReference type="Google" id="ProtNLM"/>
    </source>
</evidence>
<comment type="cofactor">
    <cofactor evidence="1">
        <name>Fe(2+)</name>
        <dbReference type="ChEBI" id="CHEBI:29033"/>
    </cofactor>
</comment>
<dbReference type="HOGENOM" id="CLU_092162_2_0_1"/>
<dbReference type="PANTHER" id="PTHR21052:SF0">
    <property type="entry name" value="ALPHA-KETOGLUTARATE-DEPENDENT DIOXYGENASE ALKB HOMOLOG 7, MITOCHONDRIAL"/>
    <property type="match status" value="1"/>
</dbReference>
<dbReference type="Proteomes" id="UP000015104">
    <property type="component" value="Unassembled WGS sequence"/>
</dbReference>
<dbReference type="GO" id="GO:0005759">
    <property type="term" value="C:mitochondrial matrix"/>
    <property type="evidence" value="ECO:0007669"/>
    <property type="project" value="TreeGrafter"/>
</dbReference>
<dbReference type="EnsemblMetazoa" id="tetur07g00470.1">
    <property type="protein sequence ID" value="tetur07g00470.1"/>
    <property type="gene ID" value="tetur07g00470"/>
</dbReference>
<evidence type="ECO:0000313" key="2">
    <source>
        <dbReference type="EnsemblMetazoa" id="tetur07g00470.1"/>
    </source>
</evidence>
<dbReference type="OMA" id="VEPHMKR"/>
<dbReference type="eggNOG" id="KOG4176">
    <property type="taxonomic scope" value="Eukaryota"/>
</dbReference>
<name>T1K891_TETUR</name>
<dbReference type="GO" id="GO:0006974">
    <property type="term" value="P:DNA damage response"/>
    <property type="evidence" value="ECO:0007669"/>
    <property type="project" value="InterPro"/>
</dbReference>
<reference evidence="3" key="1">
    <citation type="submission" date="2011-08" db="EMBL/GenBank/DDBJ databases">
        <authorList>
            <person name="Rombauts S."/>
        </authorList>
    </citation>
    <scope>NUCLEOTIDE SEQUENCE</scope>
    <source>
        <strain evidence="3">London</strain>
    </source>
</reference>
<dbReference type="GO" id="GO:0006631">
    <property type="term" value="P:fatty acid metabolic process"/>
    <property type="evidence" value="ECO:0007669"/>
    <property type="project" value="TreeGrafter"/>
</dbReference>
<organism evidence="2 3">
    <name type="scientific">Tetranychus urticae</name>
    <name type="common">Two-spotted spider mite</name>
    <dbReference type="NCBI Taxonomy" id="32264"/>
    <lineage>
        <taxon>Eukaryota</taxon>
        <taxon>Metazoa</taxon>
        <taxon>Ecdysozoa</taxon>
        <taxon>Arthropoda</taxon>
        <taxon>Chelicerata</taxon>
        <taxon>Arachnida</taxon>
        <taxon>Acari</taxon>
        <taxon>Acariformes</taxon>
        <taxon>Trombidiformes</taxon>
        <taxon>Prostigmata</taxon>
        <taxon>Eleutherengona</taxon>
        <taxon>Raphignathae</taxon>
        <taxon>Tetranychoidea</taxon>
        <taxon>Tetranychidae</taxon>
        <taxon>Tetranychus</taxon>
    </lineage>
</organism>
<dbReference type="InterPro" id="IPR037151">
    <property type="entry name" value="AlkB-like_sf"/>
</dbReference>
<dbReference type="SUPFAM" id="SSF51197">
    <property type="entry name" value="Clavaminate synthase-like"/>
    <property type="match status" value="1"/>
</dbReference>
<proteinExistence type="predicted"/>
<protein>
    <recommendedName>
        <fullName evidence="4">Alpha-ketoglutarate-dependent dioxygenase AlkB-like domain-containing protein</fullName>
    </recommendedName>
</protein>
<dbReference type="KEGG" id="tut:107362057"/>
<sequence length="222" mass="25780">MLFKVPSNLHLMHRSFCGAKSIVKESFKDAQSLILFNKLETRQLIGNSFLVQEDFITPEEEERLIKEIDPLLKRYKYDDTHIDHAIKQYKEIERSKWTSPNQVIIDRIRTAVFSSGEKILDPVHVLDLSPNGFIKPHLDSVRFCGPTIGGVSLLSDCVMRFIHEKDQSLVMDVWLKRRSLYIMKDTARYLFKHEILGSENSMFGNTVVPRSRRVSIICRCLP</sequence>
<gene>
    <name evidence="2" type="primary">107362057</name>
</gene>
<reference evidence="2" key="2">
    <citation type="submission" date="2015-06" db="UniProtKB">
        <authorList>
            <consortium name="EnsemblMetazoa"/>
        </authorList>
    </citation>
    <scope>IDENTIFICATION</scope>
</reference>
<evidence type="ECO:0000313" key="3">
    <source>
        <dbReference type="Proteomes" id="UP000015104"/>
    </source>
</evidence>
<dbReference type="OrthoDB" id="28127at2759"/>
<evidence type="ECO:0000256" key="1">
    <source>
        <dbReference type="ARBA" id="ARBA00001954"/>
    </source>
</evidence>
<dbReference type="Gene3D" id="2.60.120.590">
    <property type="entry name" value="Alpha-ketoglutarate-dependent dioxygenase AlkB-like"/>
    <property type="match status" value="1"/>
</dbReference>
<dbReference type="EMBL" id="CAEY01001871">
    <property type="status" value="NOT_ANNOTATED_CDS"/>
    <property type="molecule type" value="Genomic_DNA"/>
</dbReference>
<accession>T1K891</accession>
<dbReference type="STRING" id="32264.T1K891"/>
<keyword evidence="3" id="KW-1185">Reference proteome</keyword>
<dbReference type="PANTHER" id="PTHR21052">
    <property type="entry name" value="SPERMATOGENESIS ASSOCIATED 11-RELATED"/>
    <property type="match status" value="1"/>
</dbReference>
<dbReference type="AlphaFoldDB" id="T1K891"/>
<dbReference type="InterPro" id="IPR032870">
    <property type="entry name" value="ALKBH7-like"/>
</dbReference>